<name>A0A3P6TWG3_LITSI</name>
<dbReference type="OrthoDB" id="5776386at2759"/>
<evidence type="ECO:0000313" key="1">
    <source>
        <dbReference type="EMBL" id="VDK87689.1"/>
    </source>
</evidence>
<dbReference type="AlphaFoldDB" id="A0A3P6TWG3"/>
<reference evidence="1 2" key="1">
    <citation type="submission" date="2018-08" db="EMBL/GenBank/DDBJ databases">
        <authorList>
            <person name="Laetsch R D."/>
            <person name="Stevens L."/>
            <person name="Kumar S."/>
            <person name="Blaxter L. M."/>
        </authorList>
    </citation>
    <scope>NUCLEOTIDE SEQUENCE [LARGE SCALE GENOMIC DNA]</scope>
</reference>
<evidence type="ECO:0000313" key="2">
    <source>
        <dbReference type="Proteomes" id="UP000277928"/>
    </source>
</evidence>
<dbReference type="OMA" id="EEGSAFH"/>
<accession>A0A3P6TWG3</accession>
<dbReference type="EMBL" id="UYRX01001013">
    <property type="protein sequence ID" value="VDK87689.1"/>
    <property type="molecule type" value="Genomic_DNA"/>
</dbReference>
<keyword evidence="2" id="KW-1185">Reference proteome</keyword>
<dbReference type="Proteomes" id="UP000277928">
    <property type="component" value="Unassembled WGS sequence"/>
</dbReference>
<sequence>MSTFEAWNSVQISILKGILTDENDRCFSLRGYAIPDEKQQSVAILTNFDVLDSGADHNFKIDNVIMKLDIDPVTTHRRMILEHPQLKFITEKWHRGYRADVEIREHINPAIVGYGRDLFIGNMTINIISTRNFVPLKRRLSLANDNVIEMSNDFLA</sequence>
<protein>
    <submittedName>
        <fullName evidence="1">Uncharacterized protein</fullName>
    </submittedName>
</protein>
<gene>
    <name evidence="1" type="ORF">NLS_LOCUS8286</name>
</gene>
<proteinExistence type="predicted"/>
<organism evidence="1 2">
    <name type="scientific">Litomosoides sigmodontis</name>
    <name type="common">Filarial nematode worm</name>
    <dbReference type="NCBI Taxonomy" id="42156"/>
    <lineage>
        <taxon>Eukaryota</taxon>
        <taxon>Metazoa</taxon>
        <taxon>Ecdysozoa</taxon>
        <taxon>Nematoda</taxon>
        <taxon>Chromadorea</taxon>
        <taxon>Rhabditida</taxon>
        <taxon>Spirurina</taxon>
        <taxon>Spiruromorpha</taxon>
        <taxon>Filarioidea</taxon>
        <taxon>Onchocercidae</taxon>
        <taxon>Litomosoides</taxon>
    </lineage>
</organism>